<dbReference type="CDD" id="cd20404">
    <property type="entry name" value="Tudor_Agenet_AtEML-like"/>
    <property type="match status" value="1"/>
</dbReference>
<protein>
    <recommendedName>
        <fullName evidence="6">Enhancer of polycomb-like protein</fullName>
    </recommendedName>
</protein>
<gene>
    <name evidence="9" type="ORF">LUZ62_084184</name>
</gene>
<dbReference type="Proteomes" id="UP001140206">
    <property type="component" value="Chromosome 5"/>
</dbReference>
<evidence type="ECO:0000256" key="1">
    <source>
        <dbReference type="ARBA" id="ARBA00004123"/>
    </source>
</evidence>
<evidence type="ECO:0000256" key="3">
    <source>
        <dbReference type="ARBA" id="ARBA00023015"/>
    </source>
</evidence>
<dbReference type="PANTHER" id="PTHR14898">
    <property type="entry name" value="ENHANCER OF POLYCOMB"/>
    <property type="match status" value="1"/>
</dbReference>
<keyword evidence="4 6" id="KW-0804">Transcription</keyword>
<evidence type="ECO:0000256" key="2">
    <source>
        <dbReference type="ARBA" id="ARBA00008035"/>
    </source>
</evidence>
<feature type="domain" description="Enhancer of polycomb-like N-terminal" evidence="8">
    <location>
        <begin position="570"/>
        <end position="685"/>
    </location>
</feature>
<keyword evidence="5 6" id="KW-0539">Nucleus</keyword>
<comment type="similarity">
    <text evidence="2 6">Belongs to the enhancer of polycomb family.</text>
</comment>
<evidence type="ECO:0000256" key="4">
    <source>
        <dbReference type="ARBA" id="ARBA00023163"/>
    </source>
</evidence>
<organism evidence="9 10">
    <name type="scientific">Rhynchospora pubera</name>
    <dbReference type="NCBI Taxonomy" id="906938"/>
    <lineage>
        <taxon>Eukaryota</taxon>
        <taxon>Viridiplantae</taxon>
        <taxon>Streptophyta</taxon>
        <taxon>Embryophyta</taxon>
        <taxon>Tracheophyta</taxon>
        <taxon>Spermatophyta</taxon>
        <taxon>Magnoliopsida</taxon>
        <taxon>Liliopsida</taxon>
        <taxon>Poales</taxon>
        <taxon>Cyperaceae</taxon>
        <taxon>Cyperoideae</taxon>
        <taxon>Rhynchosporeae</taxon>
        <taxon>Rhynchospora</taxon>
    </lineage>
</organism>
<comment type="subcellular location">
    <subcellularLocation>
        <location evidence="1 6">Nucleus</location>
    </subcellularLocation>
</comment>
<sequence length="935" mass="107529">MKLEFHGSSKSPLPEKTRSLRLKKPCFDKWKDYDLKFYTDPKVRKRKRATLVRDEGQLVEVGRKRSKKVVSLRGFDQNSENSPFNEKFEKPLILDDDLFIPKRPRCISKRKKVGPSSGYSLNNSKMQEVSSFDEGKTANFGRKDLNNGRNLRPRNQCGVSFVKLRRRFYEVFSGDIDPNWVVKQRIQIFWPLDAKWYFGVVKAYNLKSMRHFIKYDDDDEEWVDLRKERFKLLLYPTEIPNRISKLKMKMEDDPIGSGVFCKSAKVSDRSSQTNVSKKKGVSFVYFRRRLHNAKVDNFPKLVLHISVKSSLPCWLLRLPLFSSHGIVVPVWQPVRVEMAVIDNFIGLRIFSFEGHLKGAVDLLCFVISRFCQKKVVRRNKEVDSERKQPSSSIGIKISGLNVQTTGLYLLTYRFHEFGILEWGLIESRMRKRNCFRVKKLSVANCTYANLCKVSSGNDMLFPPLCNGSSERGIGYHCMATHKIDSPVVLIYHKTSCSIHPSLFLRTHLKLLIDKNAPASPASSVLSPHAWNIKTQLSSVSPTSVLSTDGLTPHSKRHRTVVSYSPLAVNHSPNSRNKPHFMKRHSLPHSNTCEIPQIYTQAAPAKTIPTPGTHLIYEPDEICSRVQYVRDSNNYHREVSTEVERALETTHVLYDMDSADEEWFNNYNDSALSEDKFEWLLDSFEKLAHKKKSDELTAVDLEEITSKLEHRDFIKDVYEYWRHKRQRTGLPLIRQFQPPLWEVYQKQVREWELSTSRLRTSLPHDFSEKACVEQKERPAPFAFCLKPRGLEFLNKGAKPRPHKKFLTSGSSCCSSPRELDAVLYAFGKKSCESVPPHAHNPSDMSSPRDKLRKDSPKELVNTRRHHGIIQCRVEPDMSEFKSQDASAAAFHAAKIAKLKREKAQLLLQKADLAVYKAVCARVIADAMETSGKDATS</sequence>
<dbReference type="EMBL" id="JAMFTS010000005">
    <property type="protein sequence ID" value="KAJ4749779.1"/>
    <property type="molecule type" value="Genomic_DNA"/>
</dbReference>
<evidence type="ECO:0000313" key="10">
    <source>
        <dbReference type="Proteomes" id="UP001140206"/>
    </source>
</evidence>
<feature type="compositionally biased region" description="Basic and acidic residues" evidence="7">
    <location>
        <begin position="845"/>
        <end position="857"/>
    </location>
</feature>
<name>A0AAV8C3R1_9POAL</name>
<keyword evidence="10" id="KW-1185">Reference proteome</keyword>
<reference evidence="9" key="1">
    <citation type="submission" date="2022-08" db="EMBL/GenBank/DDBJ databases">
        <authorList>
            <person name="Marques A."/>
        </authorList>
    </citation>
    <scope>NUCLEOTIDE SEQUENCE</scope>
    <source>
        <strain evidence="9">RhyPub2mFocal</strain>
        <tissue evidence="9">Leaves</tissue>
    </source>
</reference>
<proteinExistence type="inferred from homology"/>
<dbReference type="GO" id="GO:0006357">
    <property type="term" value="P:regulation of transcription by RNA polymerase II"/>
    <property type="evidence" value="ECO:0007669"/>
    <property type="project" value="InterPro"/>
</dbReference>
<evidence type="ECO:0000256" key="5">
    <source>
        <dbReference type="ARBA" id="ARBA00023242"/>
    </source>
</evidence>
<dbReference type="Pfam" id="PF10513">
    <property type="entry name" value="EPL1"/>
    <property type="match status" value="1"/>
</dbReference>
<evidence type="ECO:0000259" key="8">
    <source>
        <dbReference type="Pfam" id="PF10513"/>
    </source>
</evidence>
<evidence type="ECO:0000313" key="9">
    <source>
        <dbReference type="EMBL" id="KAJ4749779.1"/>
    </source>
</evidence>
<dbReference type="Gene3D" id="2.30.30.140">
    <property type="match status" value="1"/>
</dbReference>
<comment type="caution">
    <text evidence="9">The sequence shown here is derived from an EMBL/GenBank/DDBJ whole genome shotgun (WGS) entry which is preliminary data.</text>
</comment>
<dbReference type="InterPro" id="IPR019542">
    <property type="entry name" value="Enhancer_polycomb-like_N"/>
</dbReference>
<dbReference type="AlphaFoldDB" id="A0AAV8C3R1"/>
<dbReference type="GO" id="GO:0035267">
    <property type="term" value="C:NuA4 histone acetyltransferase complex"/>
    <property type="evidence" value="ECO:0007669"/>
    <property type="project" value="InterPro"/>
</dbReference>
<keyword evidence="3 6" id="KW-0805">Transcription regulation</keyword>
<evidence type="ECO:0000256" key="6">
    <source>
        <dbReference type="RuleBase" id="RU361124"/>
    </source>
</evidence>
<evidence type="ECO:0000256" key="7">
    <source>
        <dbReference type="SAM" id="MobiDB-lite"/>
    </source>
</evidence>
<dbReference type="InterPro" id="IPR024943">
    <property type="entry name" value="Enhancer_polycomb"/>
</dbReference>
<feature type="region of interest" description="Disordered" evidence="7">
    <location>
        <begin position="832"/>
        <end position="857"/>
    </location>
</feature>
<dbReference type="GO" id="GO:0005634">
    <property type="term" value="C:nucleus"/>
    <property type="evidence" value="ECO:0007669"/>
    <property type="project" value="UniProtKB-SubCell"/>
</dbReference>
<accession>A0AAV8C3R1</accession>